<dbReference type="STRING" id="231916.A0A409VWI5"/>
<comment type="caution">
    <text evidence="2">The sequence shown here is derived from an EMBL/GenBank/DDBJ whole genome shotgun (WGS) entry which is preliminary data.</text>
</comment>
<organism evidence="2 3">
    <name type="scientific">Gymnopilus dilepis</name>
    <dbReference type="NCBI Taxonomy" id="231916"/>
    <lineage>
        <taxon>Eukaryota</taxon>
        <taxon>Fungi</taxon>
        <taxon>Dikarya</taxon>
        <taxon>Basidiomycota</taxon>
        <taxon>Agaricomycotina</taxon>
        <taxon>Agaricomycetes</taxon>
        <taxon>Agaricomycetidae</taxon>
        <taxon>Agaricales</taxon>
        <taxon>Agaricineae</taxon>
        <taxon>Hymenogastraceae</taxon>
        <taxon>Gymnopilus</taxon>
    </lineage>
</organism>
<feature type="non-terminal residue" evidence="2">
    <location>
        <position position="139"/>
    </location>
</feature>
<dbReference type="InParanoid" id="A0A409VWI5"/>
<sequence>MVTKEPPKPALILATPINVEESRAKRHERQQSRFRDRGGIFVPSSRSTLADILLGKAPPLKKAPRRSASASPTKRKGHAPNGDTPDLVLTARHAVSSRRSSPRKQERRSSIDSAKSIPAVKSTAVKTTDNIKTAPKEKQ</sequence>
<evidence type="ECO:0000256" key="1">
    <source>
        <dbReference type="SAM" id="MobiDB-lite"/>
    </source>
</evidence>
<dbReference type="Proteomes" id="UP000284706">
    <property type="component" value="Unassembled WGS sequence"/>
</dbReference>
<dbReference type="AlphaFoldDB" id="A0A409VWI5"/>
<feature type="compositionally biased region" description="Basic and acidic residues" evidence="1">
    <location>
        <begin position="29"/>
        <end position="38"/>
    </location>
</feature>
<feature type="region of interest" description="Disordered" evidence="1">
    <location>
        <begin position="1"/>
        <end position="139"/>
    </location>
</feature>
<accession>A0A409VWI5</accession>
<reference evidence="2 3" key="1">
    <citation type="journal article" date="2018" name="Evol. Lett.">
        <title>Horizontal gene cluster transfer increased hallucinogenic mushroom diversity.</title>
        <authorList>
            <person name="Reynolds H.T."/>
            <person name="Vijayakumar V."/>
            <person name="Gluck-Thaler E."/>
            <person name="Korotkin H.B."/>
            <person name="Matheny P.B."/>
            <person name="Slot J.C."/>
        </authorList>
    </citation>
    <scope>NUCLEOTIDE SEQUENCE [LARGE SCALE GENOMIC DNA]</scope>
    <source>
        <strain evidence="2 3">SRW20</strain>
    </source>
</reference>
<evidence type="ECO:0000313" key="3">
    <source>
        <dbReference type="Proteomes" id="UP000284706"/>
    </source>
</evidence>
<protein>
    <submittedName>
        <fullName evidence="2">Uncharacterized protein</fullName>
    </submittedName>
</protein>
<dbReference type="OrthoDB" id="3047765at2759"/>
<dbReference type="EMBL" id="NHYE01005534">
    <property type="protein sequence ID" value="PPQ70632.1"/>
    <property type="molecule type" value="Genomic_DNA"/>
</dbReference>
<gene>
    <name evidence="2" type="ORF">CVT26_010060</name>
</gene>
<keyword evidence="3" id="KW-1185">Reference proteome</keyword>
<evidence type="ECO:0000313" key="2">
    <source>
        <dbReference type="EMBL" id="PPQ70632.1"/>
    </source>
</evidence>
<proteinExistence type="predicted"/>
<name>A0A409VWI5_9AGAR</name>